<keyword evidence="3" id="KW-0012">Acyltransferase</keyword>
<comment type="caution">
    <text evidence="5">The sequence shown here is derived from an EMBL/GenBank/DDBJ whole genome shotgun (WGS) entry which is preliminary data.</text>
</comment>
<protein>
    <recommendedName>
        <fullName evidence="4">Lipoyl-binding domain-containing protein</fullName>
    </recommendedName>
</protein>
<evidence type="ECO:0000256" key="1">
    <source>
        <dbReference type="ARBA" id="ARBA00001938"/>
    </source>
</evidence>
<keyword evidence="6" id="KW-1185">Reference proteome</keyword>
<sequence>MADLIVPRVGVSVKEVTIVEWLVEDGATVTTGQPILVVATDKTEVEIEATMDGTLKHGAAPEEDYVVGAVIGAID</sequence>
<dbReference type="EMBL" id="BAABJP010000001">
    <property type="protein sequence ID" value="GAA5146394.1"/>
    <property type="molecule type" value="Genomic_DNA"/>
</dbReference>
<dbReference type="InterPro" id="IPR011053">
    <property type="entry name" value="Single_hybrid_motif"/>
</dbReference>
<keyword evidence="2" id="KW-0808">Transferase</keyword>
<evidence type="ECO:0000313" key="6">
    <source>
        <dbReference type="Proteomes" id="UP001428817"/>
    </source>
</evidence>
<proteinExistence type="predicted"/>
<evidence type="ECO:0000256" key="3">
    <source>
        <dbReference type="ARBA" id="ARBA00023315"/>
    </source>
</evidence>
<gene>
    <name evidence="5" type="ORF">GCM10023321_05780</name>
</gene>
<evidence type="ECO:0000259" key="4">
    <source>
        <dbReference type="PROSITE" id="PS50968"/>
    </source>
</evidence>
<dbReference type="SUPFAM" id="SSF51230">
    <property type="entry name" value="Single hybrid motif"/>
    <property type="match status" value="1"/>
</dbReference>
<dbReference type="PANTHER" id="PTHR43178">
    <property type="entry name" value="DIHYDROLIPOAMIDE ACETYLTRANSFERASE COMPONENT OF PYRUVATE DEHYDROGENASE COMPLEX"/>
    <property type="match status" value="1"/>
</dbReference>
<comment type="cofactor">
    <cofactor evidence="1">
        <name>(R)-lipoate</name>
        <dbReference type="ChEBI" id="CHEBI:83088"/>
    </cofactor>
</comment>
<dbReference type="Proteomes" id="UP001428817">
    <property type="component" value="Unassembled WGS sequence"/>
</dbReference>
<reference evidence="6" key="1">
    <citation type="journal article" date="2019" name="Int. J. Syst. Evol. Microbiol.">
        <title>The Global Catalogue of Microorganisms (GCM) 10K type strain sequencing project: providing services to taxonomists for standard genome sequencing and annotation.</title>
        <authorList>
            <consortium name="The Broad Institute Genomics Platform"/>
            <consortium name="The Broad Institute Genome Sequencing Center for Infectious Disease"/>
            <person name="Wu L."/>
            <person name="Ma J."/>
        </authorList>
    </citation>
    <scope>NUCLEOTIDE SEQUENCE [LARGE SCALE GENOMIC DNA]</scope>
    <source>
        <strain evidence="6">JCM 18303</strain>
    </source>
</reference>
<evidence type="ECO:0000256" key="2">
    <source>
        <dbReference type="ARBA" id="ARBA00022679"/>
    </source>
</evidence>
<evidence type="ECO:0000313" key="5">
    <source>
        <dbReference type="EMBL" id="GAA5146394.1"/>
    </source>
</evidence>
<dbReference type="PANTHER" id="PTHR43178:SF5">
    <property type="entry name" value="LIPOAMIDE ACYLTRANSFERASE COMPONENT OF BRANCHED-CHAIN ALPHA-KETO ACID DEHYDROGENASE COMPLEX, MITOCHONDRIAL"/>
    <property type="match status" value="1"/>
</dbReference>
<dbReference type="CDD" id="cd06849">
    <property type="entry name" value="lipoyl_domain"/>
    <property type="match status" value="1"/>
</dbReference>
<organism evidence="5 6">
    <name type="scientific">Pseudonocardia eucalypti</name>
    <dbReference type="NCBI Taxonomy" id="648755"/>
    <lineage>
        <taxon>Bacteria</taxon>
        <taxon>Bacillati</taxon>
        <taxon>Actinomycetota</taxon>
        <taxon>Actinomycetes</taxon>
        <taxon>Pseudonocardiales</taxon>
        <taxon>Pseudonocardiaceae</taxon>
        <taxon>Pseudonocardia</taxon>
    </lineage>
</organism>
<name>A0ABP9PGS2_9PSEU</name>
<dbReference type="InterPro" id="IPR000089">
    <property type="entry name" value="Biotin_lipoyl"/>
</dbReference>
<dbReference type="InterPro" id="IPR050743">
    <property type="entry name" value="2-oxoacid_DH_E2_comp"/>
</dbReference>
<feature type="domain" description="Lipoyl-binding" evidence="4">
    <location>
        <begin position="1"/>
        <end position="75"/>
    </location>
</feature>
<accession>A0ABP9PGS2</accession>
<dbReference type="Gene3D" id="2.40.50.100">
    <property type="match status" value="1"/>
</dbReference>
<dbReference type="PROSITE" id="PS50968">
    <property type="entry name" value="BIOTINYL_LIPOYL"/>
    <property type="match status" value="1"/>
</dbReference>
<dbReference type="Pfam" id="PF00364">
    <property type="entry name" value="Biotin_lipoyl"/>
    <property type="match status" value="1"/>
</dbReference>